<organism evidence="1 2">
    <name type="scientific">Candidatus Argoarchaeum ethanivorans</name>
    <dbReference type="NCBI Taxonomy" id="2608793"/>
    <lineage>
        <taxon>Archaea</taxon>
        <taxon>Methanobacteriati</taxon>
        <taxon>Methanobacteriota</taxon>
        <taxon>Stenosarchaea group</taxon>
        <taxon>Methanomicrobia</taxon>
        <taxon>Methanosarcinales</taxon>
        <taxon>Methanosarcinales incertae sedis</taxon>
        <taxon>GOM Arc I cluster</taxon>
        <taxon>Candidatus Argoarchaeum</taxon>
    </lineage>
</organism>
<dbReference type="EMBL" id="RPGO01000032">
    <property type="protein sequence ID" value="RZB29146.1"/>
    <property type="molecule type" value="Genomic_DNA"/>
</dbReference>
<evidence type="ECO:0000313" key="1">
    <source>
        <dbReference type="EMBL" id="RZB29146.1"/>
    </source>
</evidence>
<proteinExistence type="predicted"/>
<comment type="caution">
    <text evidence="1">The sequence shown here is derived from an EMBL/GenBank/DDBJ whole genome shotgun (WGS) entry which is preliminary data.</text>
</comment>
<dbReference type="Proteomes" id="UP000291831">
    <property type="component" value="Unassembled WGS sequence"/>
</dbReference>
<reference evidence="2" key="1">
    <citation type="submission" date="2019-01" db="EMBL/GenBank/DDBJ databases">
        <title>Anaerobic oxidation of ethane by archaea from a marine hydrocarbon seep.</title>
        <authorList>
            <person name="Musat F."/>
        </authorList>
    </citation>
    <scope>NUCLEOTIDE SEQUENCE [LARGE SCALE GENOMIC DNA]</scope>
</reference>
<gene>
    <name evidence="1" type="ORF">AEth_01478</name>
</gene>
<evidence type="ECO:0000313" key="2">
    <source>
        <dbReference type="Proteomes" id="UP000291831"/>
    </source>
</evidence>
<dbReference type="AlphaFoldDB" id="A0A8B3S1M8"/>
<sequence length="128" mass="14146">MMAQIYKQKRFVEITILDDGISIPSCFEKHGNMISSDSDAIISAINGKISTKTEDEPRGFGLLSSVKLYINGIGARLLLVSRNGVLYKNRDDENVYNTGEANQLIGTLISIRAPYPVPQVNIYDHIDG</sequence>
<accession>A0A8B3S1M8</accession>
<protein>
    <submittedName>
        <fullName evidence="1">Uncharacterized protein</fullName>
    </submittedName>
</protein>
<name>A0A8B3S1M8_9EURY</name>